<dbReference type="InterPro" id="IPR023009">
    <property type="entry name" value="Tyrosine_recombinase_XerC/XerD"/>
</dbReference>
<evidence type="ECO:0000256" key="7">
    <source>
        <dbReference type="ARBA" id="ARBA00023125"/>
    </source>
</evidence>
<name>A0ABW6DDU3_9BACT</name>
<sequence>MWEKEIQLFGNYLKIERGLSGHSHEAYLRDVRKFALYLVPVVGKDFSIDRVTEDHILDFFNVLHGLGIEASSQARCLSGLRSFFQFLATENPLISDPTTHMKSPQKGRHLPDTLSYDEIELILQANDLSTNEGVRNRAMIELLYGSGLRVSELVGLKLTDIYADLGLLKVRGKGDKERLVPIGREAFYYLTLYREQVRPSISLKKDAHNVLFLNRRGAMLSRVMVFLICKDLAAKAGIQKSISPHTFRHSFATHLIEGGADLRAVQELLGHESILTTEIYTHLDRAYLSQMVQDFHPMNRKN</sequence>
<dbReference type="CDD" id="cd00798">
    <property type="entry name" value="INT_XerDC_C"/>
    <property type="match status" value="1"/>
</dbReference>
<feature type="active site" evidence="10">
    <location>
        <position position="149"/>
    </location>
</feature>
<keyword evidence="5 10" id="KW-0159">Chromosome partition</keyword>
<keyword evidence="9 10" id="KW-0131">Cell cycle</keyword>
<comment type="subunit">
    <text evidence="10">Forms a cyclic heterotetrameric complex composed of two molecules of XerC and two molecules of XerD.</text>
</comment>
<feature type="active site" evidence="10">
    <location>
        <position position="248"/>
    </location>
</feature>
<feature type="active site" evidence="10">
    <location>
        <position position="173"/>
    </location>
</feature>
<dbReference type="Gene3D" id="1.10.150.130">
    <property type="match status" value="1"/>
</dbReference>
<dbReference type="Pfam" id="PF02899">
    <property type="entry name" value="Phage_int_SAM_1"/>
    <property type="match status" value="1"/>
</dbReference>
<dbReference type="InterPro" id="IPR011932">
    <property type="entry name" value="Recomb_XerD"/>
</dbReference>
<evidence type="ECO:0000256" key="2">
    <source>
        <dbReference type="ARBA" id="ARBA00010450"/>
    </source>
</evidence>
<dbReference type="SUPFAM" id="SSF47823">
    <property type="entry name" value="lambda integrase-like, N-terminal domain"/>
    <property type="match status" value="1"/>
</dbReference>
<evidence type="ECO:0000259" key="11">
    <source>
        <dbReference type="PROSITE" id="PS51898"/>
    </source>
</evidence>
<dbReference type="InterPro" id="IPR050090">
    <property type="entry name" value="Tyrosine_recombinase_XerCD"/>
</dbReference>
<dbReference type="EMBL" id="JBBKXZ010000004">
    <property type="protein sequence ID" value="MFD3395021.1"/>
    <property type="molecule type" value="Genomic_DNA"/>
</dbReference>
<dbReference type="NCBIfam" id="NF001399">
    <property type="entry name" value="PRK00283.1"/>
    <property type="match status" value="1"/>
</dbReference>
<dbReference type="InterPro" id="IPR011010">
    <property type="entry name" value="DNA_brk_join_enz"/>
</dbReference>
<reference evidence="13 14" key="1">
    <citation type="submission" date="2024-03" db="EMBL/GenBank/DDBJ databases">
        <title>Aquirufa genome sequencing.</title>
        <authorList>
            <person name="Pitt A."/>
            <person name="Hahn M.W."/>
        </authorList>
    </citation>
    <scope>NUCLEOTIDE SEQUENCE [LARGE SCALE GENOMIC DNA]</scope>
    <source>
        <strain evidence="13 14">OSTEICH-129V</strain>
    </source>
</reference>
<evidence type="ECO:0000256" key="1">
    <source>
        <dbReference type="ARBA" id="ARBA00004496"/>
    </source>
</evidence>
<dbReference type="InterPro" id="IPR002104">
    <property type="entry name" value="Integrase_catalytic"/>
</dbReference>
<dbReference type="SUPFAM" id="SSF56349">
    <property type="entry name" value="DNA breaking-rejoining enzymes"/>
    <property type="match status" value="1"/>
</dbReference>
<keyword evidence="7 10" id="KW-0238">DNA-binding</keyword>
<accession>A0ABW6DDU3</accession>
<evidence type="ECO:0000256" key="5">
    <source>
        <dbReference type="ARBA" id="ARBA00022829"/>
    </source>
</evidence>
<dbReference type="InterPro" id="IPR013762">
    <property type="entry name" value="Integrase-like_cat_sf"/>
</dbReference>
<organism evidence="13 14">
    <name type="scientific">Aquirufa avitistagni</name>
    <dbReference type="NCBI Taxonomy" id="3104728"/>
    <lineage>
        <taxon>Bacteria</taxon>
        <taxon>Pseudomonadati</taxon>
        <taxon>Bacteroidota</taxon>
        <taxon>Cytophagia</taxon>
        <taxon>Cytophagales</taxon>
        <taxon>Flectobacillaceae</taxon>
        <taxon>Aquirufa</taxon>
    </lineage>
</organism>
<evidence type="ECO:0000259" key="12">
    <source>
        <dbReference type="PROSITE" id="PS51900"/>
    </source>
</evidence>
<dbReference type="PANTHER" id="PTHR30349">
    <property type="entry name" value="PHAGE INTEGRASE-RELATED"/>
    <property type="match status" value="1"/>
</dbReference>
<evidence type="ECO:0000313" key="13">
    <source>
        <dbReference type="EMBL" id="MFD3395021.1"/>
    </source>
</evidence>
<keyword evidence="14" id="KW-1185">Reference proteome</keyword>
<comment type="function">
    <text evidence="10">Site-specific tyrosine recombinase, which acts by catalyzing the cutting and rejoining of the recombining DNA molecules. The XerC-XerD complex is essential to convert dimers of the bacterial chromosome into monomers to permit their segregation at cell division. It also contributes to the segregational stability of plasmids.</text>
</comment>
<evidence type="ECO:0000256" key="4">
    <source>
        <dbReference type="ARBA" id="ARBA00022618"/>
    </source>
</evidence>
<feature type="active site" evidence="10">
    <location>
        <position position="245"/>
    </location>
</feature>
<dbReference type="NCBIfam" id="TIGR02225">
    <property type="entry name" value="recomb_XerD"/>
    <property type="match status" value="1"/>
</dbReference>
<evidence type="ECO:0000256" key="9">
    <source>
        <dbReference type="ARBA" id="ARBA00023306"/>
    </source>
</evidence>
<gene>
    <name evidence="13" type="primary">xerD</name>
    <name evidence="10" type="synonym">xerC</name>
    <name evidence="13" type="ORF">U0R10_10355</name>
</gene>
<dbReference type="PROSITE" id="PS51900">
    <property type="entry name" value="CB"/>
    <property type="match status" value="1"/>
</dbReference>
<dbReference type="Proteomes" id="UP001598138">
    <property type="component" value="Unassembled WGS sequence"/>
</dbReference>
<evidence type="ECO:0000256" key="10">
    <source>
        <dbReference type="HAMAP-Rule" id="MF_01808"/>
    </source>
</evidence>
<evidence type="ECO:0000256" key="6">
    <source>
        <dbReference type="ARBA" id="ARBA00022908"/>
    </source>
</evidence>
<dbReference type="Pfam" id="PF00589">
    <property type="entry name" value="Phage_integrase"/>
    <property type="match status" value="1"/>
</dbReference>
<dbReference type="PANTHER" id="PTHR30349:SF81">
    <property type="entry name" value="TYROSINE RECOMBINASE XERC"/>
    <property type="match status" value="1"/>
</dbReference>
<feature type="active site" evidence="10">
    <location>
        <position position="271"/>
    </location>
</feature>
<proteinExistence type="inferred from homology"/>
<dbReference type="PROSITE" id="PS51898">
    <property type="entry name" value="TYR_RECOMBINASE"/>
    <property type="match status" value="1"/>
</dbReference>
<comment type="similarity">
    <text evidence="2">Belongs to the 'phage' integrase family. XerD subfamily.</text>
</comment>
<comment type="similarity">
    <text evidence="10">Belongs to the 'phage' integrase family. XerC subfamily.</text>
</comment>
<dbReference type="RefSeq" id="WP_377984089.1">
    <property type="nucleotide sequence ID" value="NZ_JBBKXZ010000004.1"/>
</dbReference>
<evidence type="ECO:0000256" key="8">
    <source>
        <dbReference type="ARBA" id="ARBA00023172"/>
    </source>
</evidence>
<dbReference type="InterPro" id="IPR010998">
    <property type="entry name" value="Integrase_recombinase_N"/>
</dbReference>
<feature type="active site" description="O-(3'-phospho-DNA)-tyrosine intermediate" evidence="10">
    <location>
        <position position="280"/>
    </location>
</feature>
<feature type="domain" description="Tyr recombinase" evidence="11">
    <location>
        <begin position="109"/>
        <end position="293"/>
    </location>
</feature>
<dbReference type="InterPro" id="IPR044068">
    <property type="entry name" value="CB"/>
</dbReference>
<keyword evidence="3 10" id="KW-0963">Cytoplasm</keyword>
<comment type="caution">
    <text evidence="13">The sequence shown here is derived from an EMBL/GenBank/DDBJ whole genome shotgun (WGS) entry which is preliminary data.</text>
</comment>
<protein>
    <recommendedName>
        <fullName evidence="10">Tyrosine recombinase XerC</fullName>
    </recommendedName>
</protein>
<keyword evidence="8 10" id="KW-0233">DNA recombination</keyword>
<evidence type="ECO:0000256" key="3">
    <source>
        <dbReference type="ARBA" id="ARBA00022490"/>
    </source>
</evidence>
<keyword evidence="6 10" id="KW-0229">DNA integration</keyword>
<keyword evidence="4 10" id="KW-0132">Cell division</keyword>
<dbReference type="HAMAP" id="MF_01808">
    <property type="entry name" value="Recomb_XerC_XerD"/>
    <property type="match status" value="1"/>
</dbReference>
<evidence type="ECO:0000313" key="14">
    <source>
        <dbReference type="Proteomes" id="UP001598138"/>
    </source>
</evidence>
<dbReference type="InterPro" id="IPR004107">
    <property type="entry name" value="Integrase_SAM-like_N"/>
</dbReference>
<feature type="domain" description="Core-binding (CB)" evidence="12">
    <location>
        <begin position="1"/>
        <end position="88"/>
    </location>
</feature>
<comment type="subcellular location">
    <subcellularLocation>
        <location evidence="1 10">Cytoplasm</location>
    </subcellularLocation>
</comment>
<dbReference type="Gene3D" id="1.10.443.10">
    <property type="entry name" value="Intergrase catalytic core"/>
    <property type="match status" value="1"/>
</dbReference>